<evidence type="ECO:0000256" key="2">
    <source>
        <dbReference type="ARBA" id="ARBA00022475"/>
    </source>
</evidence>
<keyword evidence="3 6" id="KW-0812">Transmembrane</keyword>
<dbReference type="RefSeq" id="WP_145786977.1">
    <property type="nucleotide sequence ID" value="NZ_BAAABR010000028.1"/>
</dbReference>
<evidence type="ECO:0000256" key="3">
    <source>
        <dbReference type="ARBA" id="ARBA00022692"/>
    </source>
</evidence>
<evidence type="ECO:0000256" key="1">
    <source>
        <dbReference type="ARBA" id="ARBA00004651"/>
    </source>
</evidence>
<dbReference type="SUPFAM" id="SSF103473">
    <property type="entry name" value="MFS general substrate transporter"/>
    <property type="match status" value="1"/>
</dbReference>
<name>A0A561EIP9_9ACTN</name>
<protein>
    <submittedName>
        <fullName evidence="8">Transmembrane secretion effector</fullName>
    </submittedName>
</protein>
<dbReference type="Gene3D" id="1.20.1250.20">
    <property type="entry name" value="MFS general substrate transporter like domains"/>
    <property type="match status" value="1"/>
</dbReference>
<sequence>MRRPPGGKPLRAGLVIETLTHFGLALAGTVWIAGPVLVAFGLHSSVWGAVEVTLRQRAVPEELRGRVQSVFMMLAVGGSAVGALIGGPMARWLGITGPFWVSAVVMALLTVSAWRLFGRRLISPGTADRPTATVAAGA</sequence>
<dbReference type="GO" id="GO:0022857">
    <property type="term" value="F:transmembrane transporter activity"/>
    <property type="evidence" value="ECO:0007669"/>
    <property type="project" value="InterPro"/>
</dbReference>
<keyword evidence="5 6" id="KW-0472">Membrane</keyword>
<dbReference type="InterPro" id="IPR036259">
    <property type="entry name" value="MFS_trans_sf"/>
</dbReference>
<comment type="subcellular location">
    <subcellularLocation>
        <location evidence="1">Cell membrane</location>
        <topology evidence="1">Multi-pass membrane protein</topology>
    </subcellularLocation>
</comment>
<evidence type="ECO:0000256" key="4">
    <source>
        <dbReference type="ARBA" id="ARBA00022989"/>
    </source>
</evidence>
<evidence type="ECO:0000313" key="9">
    <source>
        <dbReference type="Proteomes" id="UP000318416"/>
    </source>
</evidence>
<evidence type="ECO:0000256" key="5">
    <source>
        <dbReference type="ARBA" id="ARBA00023136"/>
    </source>
</evidence>
<keyword evidence="9" id="KW-1185">Reference proteome</keyword>
<dbReference type="AlphaFoldDB" id="A0A561EIP9"/>
<proteinExistence type="predicted"/>
<evidence type="ECO:0000313" key="8">
    <source>
        <dbReference type="EMBL" id="TWE15489.1"/>
    </source>
</evidence>
<evidence type="ECO:0000256" key="6">
    <source>
        <dbReference type="SAM" id="Phobius"/>
    </source>
</evidence>
<evidence type="ECO:0000259" key="7">
    <source>
        <dbReference type="PROSITE" id="PS50850"/>
    </source>
</evidence>
<dbReference type="PANTHER" id="PTHR23513">
    <property type="entry name" value="INTEGRAL MEMBRANE EFFLUX PROTEIN-RELATED"/>
    <property type="match status" value="1"/>
</dbReference>
<dbReference type="PANTHER" id="PTHR23513:SF6">
    <property type="entry name" value="MAJOR FACILITATOR SUPERFAMILY ASSOCIATED DOMAIN-CONTAINING PROTEIN"/>
    <property type="match status" value="1"/>
</dbReference>
<dbReference type="InterPro" id="IPR020846">
    <property type="entry name" value="MFS_dom"/>
</dbReference>
<keyword evidence="4 6" id="KW-1133">Transmembrane helix</keyword>
<dbReference type="OrthoDB" id="145388at2"/>
<feature type="domain" description="Major facilitator superfamily (MFS) profile" evidence="7">
    <location>
        <begin position="1"/>
        <end position="138"/>
    </location>
</feature>
<dbReference type="Proteomes" id="UP000318416">
    <property type="component" value="Unassembled WGS sequence"/>
</dbReference>
<keyword evidence="2" id="KW-1003">Cell membrane</keyword>
<feature type="transmembrane region" description="Helical" evidence="6">
    <location>
        <begin position="20"/>
        <end position="50"/>
    </location>
</feature>
<dbReference type="GO" id="GO:0005886">
    <property type="term" value="C:plasma membrane"/>
    <property type="evidence" value="ECO:0007669"/>
    <property type="project" value="UniProtKB-SubCell"/>
</dbReference>
<gene>
    <name evidence="8" type="ORF">FB465_0386</name>
</gene>
<feature type="transmembrane region" description="Helical" evidence="6">
    <location>
        <begin position="70"/>
        <end position="93"/>
    </location>
</feature>
<reference evidence="8 9" key="1">
    <citation type="submission" date="2019-06" db="EMBL/GenBank/DDBJ databases">
        <title>Sequencing the genomes of 1000 actinobacteria strains.</title>
        <authorList>
            <person name="Klenk H.-P."/>
        </authorList>
    </citation>
    <scope>NUCLEOTIDE SEQUENCE [LARGE SCALE GENOMIC DNA]</scope>
    <source>
        <strain evidence="8 9">DSM 41649</strain>
    </source>
</reference>
<comment type="caution">
    <text evidence="8">The sequence shown here is derived from an EMBL/GenBank/DDBJ whole genome shotgun (WGS) entry which is preliminary data.</text>
</comment>
<feature type="transmembrane region" description="Helical" evidence="6">
    <location>
        <begin position="99"/>
        <end position="117"/>
    </location>
</feature>
<dbReference type="EMBL" id="VIVR01000001">
    <property type="protein sequence ID" value="TWE15489.1"/>
    <property type="molecule type" value="Genomic_DNA"/>
</dbReference>
<dbReference type="PROSITE" id="PS50850">
    <property type="entry name" value="MFS"/>
    <property type="match status" value="1"/>
</dbReference>
<organism evidence="8 9">
    <name type="scientific">Kitasatospora atroaurantiaca</name>
    <dbReference type="NCBI Taxonomy" id="285545"/>
    <lineage>
        <taxon>Bacteria</taxon>
        <taxon>Bacillati</taxon>
        <taxon>Actinomycetota</taxon>
        <taxon>Actinomycetes</taxon>
        <taxon>Kitasatosporales</taxon>
        <taxon>Streptomycetaceae</taxon>
        <taxon>Kitasatospora</taxon>
    </lineage>
</organism>
<accession>A0A561EIP9</accession>